<proteinExistence type="predicted"/>
<dbReference type="PANTHER" id="PTHR47331:SF1">
    <property type="entry name" value="GAG-LIKE PROTEIN"/>
    <property type="match status" value="1"/>
</dbReference>
<dbReference type="EMBL" id="CAVLGL010000088">
    <property type="protein sequence ID" value="CAK1593541.1"/>
    <property type="molecule type" value="Genomic_DNA"/>
</dbReference>
<evidence type="ECO:0008006" key="3">
    <source>
        <dbReference type="Google" id="ProtNLM"/>
    </source>
</evidence>
<evidence type="ECO:0000313" key="1">
    <source>
        <dbReference type="EMBL" id="CAK1593541.1"/>
    </source>
</evidence>
<reference evidence="1 2" key="1">
    <citation type="submission" date="2023-11" db="EMBL/GenBank/DDBJ databases">
        <authorList>
            <person name="Hedman E."/>
            <person name="Englund M."/>
            <person name="Stromberg M."/>
            <person name="Nyberg Akerstrom W."/>
            <person name="Nylinder S."/>
            <person name="Jareborg N."/>
            <person name="Kallberg Y."/>
            <person name="Kronander E."/>
        </authorList>
    </citation>
    <scope>NUCLEOTIDE SEQUENCE [LARGE SCALE GENOMIC DNA]</scope>
</reference>
<dbReference type="Proteomes" id="UP001314205">
    <property type="component" value="Unassembled WGS sequence"/>
</dbReference>
<evidence type="ECO:0000313" key="2">
    <source>
        <dbReference type="Proteomes" id="UP001314205"/>
    </source>
</evidence>
<sequence>MVGIGGTEPPAPRGQAELFGPASEHLHILVKVNVLDDIVGFLPNVRINDSAVRCASGLRPANPQWSQPGPIDLLLGADALGFILLGEIRALQPDGLSAMSTVFGHSLFGPVLWSPPQTADPLSVVGVSLSDVVQRFWEIEEPPHAARVNPLDRECELFYQNNTGRRVDGRFVTRLPFLDSRPSLGQSRTLAEKRLLSMERRMRRDPAFLDKYVEFMREYQEVGHMSPSNFDWRSQEHYAVLRTPSPCGLEDPWE</sequence>
<dbReference type="AlphaFoldDB" id="A0AAV1LES4"/>
<name>A0AAV1LES4_9NEOP</name>
<comment type="caution">
    <text evidence="1">The sequence shown here is derived from an EMBL/GenBank/DDBJ whole genome shotgun (WGS) entry which is preliminary data.</text>
</comment>
<gene>
    <name evidence="1" type="ORF">PARMNEM_LOCUS13305</name>
</gene>
<organism evidence="1 2">
    <name type="scientific">Parnassius mnemosyne</name>
    <name type="common">clouded apollo</name>
    <dbReference type="NCBI Taxonomy" id="213953"/>
    <lineage>
        <taxon>Eukaryota</taxon>
        <taxon>Metazoa</taxon>
        <taxon>Ecdysozoa</taxon>
        <taxon>Arthropoda</taxon>
        <taxon>Hexapoda</taxon>
        <taxon>Insecta</taxon>
        <taxon>Pterygota</taxon>
        <taxon>Neoptera</taxon>
        <taxon>Endopterygota</taxon>
        <taxon>Lepidoptera</taxon>
        <taxon>Glossata</taxon>
        <taxon>Ditrysia</taxon>
        <taxon>Papilionoidea</taxon>
        <taxon>Papilionidae</taxon>
        <taxon>Parnassiinae</taxon>
        <taxon>Parnassini</taxon>
        <taxon>Parnassius</taxon>
        <taxon>Driopa</taxon>
    </lineage>
</organism>
<keyword evidence="2" id="KW-1185">Reference proteome</keyword>
<dbReference type="PANTHER" id="PTHR47331">
    <property type="entry name" value="PHD-TYPE DOMAIN-CONTAINING PROTEIN"/>
    <property type="match status" value="1"/>
</dbReference>
<accession>A0AAV1LES4</accession>
<protein>
    <recommendedName>
        <fullName evidence="3">Peptidase aspartic putative domain-containing protein</fullName>
    </recommendedName>
</protein>